<feature type="domain" description="U4/U6.U5 small nuclear ribonucleoprotein 27kDa protein" evidence="8">
    <location>
        <begin position="10"/>
        <end position="64"/>
    </location>
</feature>
<protein>
    <recommendedName>
        <fullName evidence="8">U4/U6.U5 small nuclear ribonucleoprotein 27kDa protein domain-containing protein</fullName>
    </recommendedName>
</protein>
<keyword evidence="7" id="KW-0539">Nucleus</keyword>
<evidence type="ECO:0000313" key="10">
    <source>
        <dbReference type="Proteomes" id="UP000807716"/>
    </source>
</evidence>
<dbReference type="PANTHER" id="PTHR31077:SF1">
    <property type="entry name" value="U4_U6.U5 SMALL NUCLEAR RIBONUCLEOPROTEIN 27 KDA PROTEIN"/>
    <property type="match status" value="1"/>
</dbReference>
<dbReference type="Pfam" id="PF08648">
    <property type="entry name" value="SNRNP27"/>
    <property type="match status" value="1"/>
</dbReference>
<comment type="subunit">
    <text evidence="4">Part of a tri-snRNP complex.</text>
</comment>
<evidence type="ECO:0000256" key="5">
    <source>
        <dbReference type="ARBA" id="ARBA00022664"/>
    </source>
</evidence>
<keyword evidence="6" id="KW-0508">mRNA splicing</keyword>
<dbReference type="EMBL" id="JAAAJB010000043">
    <property type="protein sequence ID" value="KAG0268700.1"/>
    <property type="molecule type" value="Genomic_DNA"/>
</dbReference>
<dbReference type="Proteomes" id="UP000807716">
    <property type="component" value="Unassembled WGS sequence"/>
</dbReference>
<dbReference type="InterPro" id="IPR013957">
    <property type="entry name" value="SNRNP27"/>
</dbReference>
<proteinExistence type="inferred from homology"/>
<dbReference type="GO" id="GO:0071011">
    <property type="term" value="C:precatalytic spliceosome"/>
    <property type="evidence" value="ECO:0007669"/>
    <property type="project" value="TreeGrafter"/>
</dbReference>
<keyword evidence="10" id="KW-1185">Reference proteome</keyword>
<organism evidence="9 10">
    <name type="scientific">Actinomortierella ambigua</name>
    <dbReference type="NCBI Taxonomy" id="1343610"/>
    <lineage>
        <taxon>Eukaryota</taxon>
        <taxon>Fungi</taxon>
        <taxon>Fungi incertae sedis</taxon>
        <taxon>Mucoromycota</taxon>
        <taxon>Mortierellomycotina</taxon>
        <taxon>Mortierellomycetes</taxon>
        <taxon>Mortierellales</taxon>
        <taxon>Mortierellaceae</taxon>
        <taxon>Actinomortierella</taxon>
    </lineage>
</organism>
<dbReference type="GO" id="GO:0006397">
    <property type="term" value="P:mRNA processing"/>
    <property type="evidence" value="ECO:0007669"/>
    <property type="project" value="UniProtKB-KW"/>
</dbReference>
<evidence type="ECO:0000256" key="1">
    <source>
        <dbReference type="ARBA" id="ARBA00003632"/>
    </source>
</evidence>
<evidence type="ECO:0000313" key="9">
    <source>
        <dbReference type="EMBL" id="KAG0268700.1"/>
    </source>
</evidence>
<evidence type="ECO:0000256" key="2">
    <source>
        <dbReference type="ARBA" id="ARBA00004123"/>
    </source>
</evidence>
<comment type="similarity">
    <text evidence="3">Belongs to the SNUT3 family.</text>
</comment>
<gene>
    <name evidence="9" type="ORF">DFQ27_005940</name>
</gene>
<dbReference type="PANTHER" id="PTHR31077">
    <property type="entry name" value="U4/U6.U5 SMALL NUCLEAR RIBONUCLEOPROTEIN 27 KDA PROTEIN"/>
    <property type="match status" value="1"/>
</dbReference>
<evidence type="ECO:0000256" key="4">
    <source>
        <dbReference type="ARBA" id="ARBA00011825"/>
    </source>
</evidence>
<name>A0A9P6UC84_9FUNG</name>
<comment type="function">
    <text evidence="1">May play a role in mRNA splicing.</text>
</comment>
<accession>A0A9P6UC84</accession>
<comment type="caution">
    <text evidence="9">The sequence shown here is derived from an EMBL/GenBank/DDBJ whole genome shotgun (WGS) entry which is preliminary data.</text>
</comment>
<evidence type="ECO:0000256" key="7">
    <source>
        <dbReference type="ARBA" id="ARBA00023242"/>
    </source>
</evidence>
<dbReference type="OrthoDB" id="21368at2759"/>
<comment type="subcellular location">
    <subcellularLocation>
        <location evidence="2">Nucleus</location>
    </subcellularLocation>
</comment>
<reference evidence="9" key="1">
    <citation type="journal article" date="2020" name="Fungal Divers.">
        <title>Resolving the Mortierellaceae phylogeny through synthesis of multi-gene phylogenetics and phylogenomics.</title>
        <authorList>
            <person name="Vandepol N."/>
            <person name="Liber J."/>
            <person name="Desiro A."/>
            <person name="Na H."/>
            <person name="Kennedy M."/>
            <person name="Barry K."/>
            <person name="Grigoriev I.V."/>
            <person name="Miller A.N."/>
            <person name="O'Donnell K."/>
            <person name="Stajich J.E."/>
            <person name="Bonito G."/>
        </authorList>
    </citation>
    <scope>NUCLEOTIDE SEQUENCE</scope>
    <source>
        <strain evidence="9">BC1065</strain>
    </source>
</reference>
<evidence type="ECO:0000259" key="8">
    <source>
        <dbReference type="Pfam" id="PF08648"/>
    </source>
</evidence>
<sequence>MNLDKLTPEDEEARMMALMGFGGFDSTKGKKVSGNDVSGVNIKKKRQIRQYMNRMRGPNRTLDNVQ</sequence>
<evidence type="ECO:0000256" key="6">
    <source>
        <dbReference type="ARBA" id="ARBA00023187"/>
    </source>
</evidence>
<dbReference type="GO" id="GO:0008380">
    <property type="term" value="P:RNA splicing"/>
    <property type="evidence" value="ECO:0007669"/>
    <property type="project" value="UniProtKB-KW"/>
</dbReference>
<evidence type="ECO:0000256" key="3">
    <source>
        <dbReference type="ARBA" id="ARBA00008218"/>
    </source>
</evidence>
<dbReference type="AlphaFoldDB" id="A0A9P6UC84"/>
<keyword evidence="5" id="KW-0507">mRNA processing</keyword>